<name>Q75V37_STAWA</name>
<feature type="signal peptide" evidence="3">
    <location>
        <begin position="1"/>
        <end position="28"/>
    </location>
</feature>
<dbReference type="RefSeq" id="WP_011152932.1">
    <property type="nucleotide sequence ID" value="NC_005207.3"/>
</dbReference>
<evidence type="ECO:0000256" key="3">
    <source>
        <dbReference type="SAM" id="SignalP"/>
    </source>
</evidence>
<feature type="compositionally biased region" description="Polar residues" evidence="1">
    <location>
        <begin position="112"/>
        <end position="126"/>
    </location>
</feature>
<evidence type="ECO:0008006" key="5">
    <source>
        <dbReference type="Google" id="ProtNLM"/>
    </source>
</evidence>
<keyword evidence="2" id="KW-0812">Transmembrane</keyword>
<reference evidence="4" key="1">
    <citation type="journal article" date="2000" name="Biosci. Biotechnol. Biochem.">
        <title>A Novel Lantibiotic, Nukacin ISK-1, of Staphylococcus warneri ISK-1: Cloning of the Structural Gene and Identification of the Structure.</title>
        <authorList>
            <person name="Sashihara T."/>
            <person name="Kimura H."/>
            <person name="Higuchi T."/>
            <person name="Adachi A."/>
            <person name="Matsusaki H."/>
            <person name="Sonomoto K."/>
            <person name="Ishizaki A."/>
        </authorList>
    </citation>
    <scope>NUCLEOTIDE SEQUENCE</scope>
    <source>
        <strain evidence="4">ISK-1</strain>
        <plasmid evidence="4">pPI-1</plasmid>
    </source>
</reference>
<evidence type="ECO:0000256" key="1">
    <source>
        <dbReference type="SAM" id="MobiDB-lite"/>
    </source>
</evidence>
<keyword evidence="4" id="KW-0614">Plasmid</keyword>
<dbReference type="EMBL" id="AB125341">
    <property type="protein sequence ID" value="BAD00988.1"/>
    <property type="molecule type" value="Genomic_DNA"/>
</dbReference>
<keyword evidence="2" id="KW-1133">Transmembrane helix</keyword>
<feature type="transmembrane region" description="Helical" evidence="2">
    <location>
        <begin position="151"/>
        <end position="170"/>
    </location>
</feature>
<evidence type="ECO:0000313" key="4">
    <source>
        <dbReference type="EMBL" id="BAD00988.1"/>
    </source>
</evidence>
<keyword evidence="2" id="KW-0472">Membrane</keyword>
<accession>Q75V37</accession>
<keyword evidence="3" id="KW-0732">Signal</keyword>
<dbReference type="NCBIfam" id="TIGR01167">
    <property type="entry name" value="LPXTG_anchor"/>
    <property type="match status" value="1"/>
</dbReference>
<feature type="chain" id="PRO_5004286977" description="LPXTG cell wall anchor domain-containing protein" evidence="3">
    <location>
        <begin position="29"/>
        <end position="177"/>
    </location>
</feature>
<proteinExistence type="predicted"/>
<reference evidence="4" key="2">
    <citation type="journal article" date="2004" name="Biosci. Biotechnol. Biochem.">
        <title>Characterization of a Gene Cluster of Staphylococcus warneri ISK-1 Encoding the Biosynthesis of and Immunity to the Lantibiotic, Nukacin ISK-1.</title>
        <authorList>
            <person name="Aso Y."/>
            <person name="Sashihara T."/>
            <person name="Nagao J."/>
            <person name="Kanemasa Y."/>
            <person name="Koga H."/>
            <person name="Hashimoto T."/>
            <person name="Higuchi T."/>
            <person name="Adachi A."/>
            <person name="Nomiyama H."/>
            <person name="Ishizaki A."/>
            <person name="Nakayama J."/>
            <person name="Sonomoto K."/>
        </authorList>
    </citation>
    <scope>NUCLEOTIDE SEQUENCE</scope>
    <source>
        <strain evidence="4">ISK-1</strain>
        <plasmid evidence="4">pPI-1</plasmid>
    </source>
</reference>
<reference evidence="4" key="3">
    <citation type="journal article" date="2005" name="Plasmid">
        <title>Description of complete DNA sequence of two plasmids from the nukacin ISK-1 producer, Staphylococcus warneri ISK-1.</title>
        <authorList>
            <person name="Aso Y."/>
            <person name="Koga H."/>
            <person name="Sashihara T."/>
            <person name="Nagao J."/>
            <person name="Kanemasa Y."/>
            <person name="Nakayama J."/>
            <person name="Sonomoto K."/>
        </authorList>
    </citation>
    <scope>NUCLEOTIDE SEQUENCE</scope>
    <source>
        <strain evidence="4">ISK-1</strain>
        <plasmid evidence="4">pPI-1</plasmid>
    </source>
</reference>
<organism evidence="4">
    <name type="scientific">Staphylococcus warneri</name>
    <dbReference type="NCBI Taxonomy" id="1292"/>
    <lineage>
        <taxon>Bacteria</taxon>
        <taxon>Bacillati</taxon>
        <taxon>Bacillota</taxon>
        <taxon>Bacilli</taxon>
        <taxon>Bacillales</taxon>
        <taxon>Staphylococcaceae</taxon>
        <taxon>Staphylococcus</taxon>
    </lineage>
</organism>
<evidence type="ECO:0000256" key="2">
    <source>
        <dbReference type="SAM" id="Phobius"/>
    </source>
</evidence>
<sequence>MKTKQLLSTTAIAGTLLLSGLHAPQAKAESNINGSNAVDIIQQVDKQHGNQPDLIRYGQPKDHGDYYEVTTNNKSGVGGAGITRLYKDGTVKHSTDSSGQDFKTFGHYEDASYQSSSHDQNTPQASTTQHTEQTQHDTTDQTLPETGQSHTGITTMISIIALIAGIGFIARRASHQA</sequence>
<feature type="region of interest" description="Disordered" evidence="1">
    <location>
        <begin position="111"/>
        <end position="150"/>
    </location>
</feature>
<protein>
    <recommendedName>
        <fullName evidence="5">LPXTG cell wall anchor domain-containing protein</fullName>
    </recommendedName>
</protein>
<dbReference type="AlphaFoldDB" id="Q75V37"/>
<geneLocation type="plasmid" evidence="4">
    <name>pPI-1</name>
</geneLocation>